<reference evidence="2 3" key="1">
    <citation type="submission" date="2023-12" db="EMBL/GenBank/DDBJ databases">
        <title>Genome sequencing and assembly of bacterial species from a model synthetic community.</title>
        <authorList>
            <person name="Hogle S.L."/>
        </authorList>
    </citation>
    <scope>NUCLEOTIDE SEQUENCE [LARGE SCALE GENOMIC DNA]</scope>
    <source>
        <strain evidence="2 3">HAMBI_3031</strain>
    </source>
</reference>
<dbReference type="RefSeq" id="WP_114793184.1">
    <property type="nucleotide sequence ID" value="NZ_CP139960.1"/>
</dbReference>
<sequence length="336" mass="39450">MNVFKKLQLRLKAKSKAQYKELKKEYKELLAYHEELRNEFEQKKQQFIRNYRAIKDYDHRREEFVKRSKEVLPPLLEFPVSKIVNVKHSGQLGDLIYSIPAMKALSGEQGIRLYLPLDQPITQESYWSHPLGNVMLNSSIYKMAEPLLTVQPIIHSCDTYQQQHIDIDLDIFRKLPWNHHKGHISRWHFLYYPGGSDLSKQWLYVPAIDPTAKNGIVICRSQRYNAPGIDYSFLKKYPEVYFLGVENEYRLLKQSIPNLTYLPVKDFLQMASIIAGAKLFIGNQSAPFAMAEGLKVNRLLETYFDCPNVIIEGDTGFEFCYQPQFEELVKRRYEKL</sequence>
<dbReference type="EMBL" id="CP139960">
    <property type="protein sequence ID" value="WQD36894.1"/>
    <property type="molecule type" value="Genomic_DNA"/>
</dbReference>
<name>A0ABZ0W1U9_9BACT</name>
<keyword evidence="3" id="KW-1185">Reference proteome</keyword>
<gene>
    <name evidence="2" type="ORF">U0035_14575</name>
</gene>
<evidence type="ECO:0000313" key="2">
    <source>
        <dbReference type="EMBL" id="WQD36894.1"/>
    </source>
</evidence>
<protein>
    <submittedName>
        <fullName evidence="2">OmpH family outer membrane protein</fullName>
    </submittedName>
</protein>
<proteinExistence type="predicted"/>
<evidence type="ECO:0000256" key="1">
    <source>
        <dbReference type="SAM" id="Coils"/>
    </source>
</evidence>
<organism evidence="2 3">
    <name type="scientific">Niabella yanshanensis</name>
    <dbReference type="NCBI Taxonomy" id="577386"/>
    <lineage>
        <taxon>Bacteria</taxon>
        <taxon>Pseudomonadati</taxon>
        <taxon>Bacteroidota</taxon>
        <taxon>Chitinophagia</taxon>
        <taxon>Chitinophagales</taxon>
        <taxon>Chitinophagaceae</taxon>
        <taxon>Niabella</taxon>
    </lineage>
</organism>
<dbReference type="Proteomes" id="UP001325680">
    <property type="component" value="Chromosome"/>
</dbReference>
<keyword evidence="1" id="KW-0175">Coiled coil</keyword>
<accession>A0ABZ0W1U9</accession>
<evidence type="ECO:0000313" key="3">
    <source>
        <dbReference type="Proteomes" id="UP001325680"/>
    </source>
</evidence>
<feature type="coiled-coil region" evidence="1">
    <location>
        <begin position="12"/>
        <end position="46"/>
    </location>
</feature>